<reference evidence="2 3" key="1">
    <citation type="submission" date="2019-03" db="EMBL/GenBank/DDBJ databases">
        <title>Genomic Encyclopedia of Type Strains, Phase IV (KMG-IV): sequencing the most valuable type-strain genomes for metagenomic binning, comparative biology and taxonomic classification.</title>
        <authorList>
            <person name="Goeker M."/>
        </authorList>
    </citation>
    <scope>NUCLEOTIDE SEQUENCE [LARGE SCALE GENOMIC DNA]</scope>
    <source>
        <strain evidence="2 3">DSM 14836</strain>
    </source>
</reference>
<dbReference type="InterPro" id="IPR000595">
    <property type="entry name" value="cNMP-bd_dom"/>
</dbReference>
<dbReference type="InterPro" id="IPR014710">
    <property type="entry name" value="RmlC-like_jellyroll"/>
</dbReference>
<sequence length="186" mass="21747">MDSFFLHNAHLLLENKEISEALEKVAIPKTFKKGDLLHQSNSICKHFFLLFSGIARVFYFRDGKDITVHIAQEQESITAIDSFIQRKKSKYSIEALEDIECIAISRSDLEKLSEESHQFEHFGRLFLEKIYIDLAERIDSLLLHTSQERYEELLERKPDLFNRIPAKHLASFLGMTPETFSRIRSK</sequence>
<dbReference type="OrthoDB" id="663011at2"/>
<organism evidence="2 3">
    <name type="scientific">Tenacibaculum skagerrakense</name>
    <dbReference type="NCBI Taxonomy" id="186571"/>
    <lineage>
        <taxon>Bacteria</taxon>
        <taxon>Pseudomonadati</taxon>
        <taxon>Bacteroidota</taxon>
        <taxon>Flavobacteriia</taxon>
        <taxon>Flavobacteriales</taxon>
        <taxon>Flavobacteriaceae</taxon>
        <taxon>Tenacibaculum</taxon>
    </lineage>
</organism>
<dbReference type="SUPFAM" id="SSF51206">
    <property type="entry name" value="cAMP-binding domain-like"/>
    <property type="match status" value="1"/>
</dbReference>
<comment type="caution">
    <text evidence="2">The sequence shown here is derived from an EMBL/GenBank/DDBJ whole genome shotgun (WGS) entry which is preliminary data.</text>
</comment>
<gene>
    <name evidence="2" type="ORF">EV195_11518</name>
</gene>
<dbReference type="PROSITE" id="PS50042">
    <property type="entry name" value="CNMP_BINDING_3"/>
    <property type="match status" value="1"/>
</dbReference>
<protein>
    <submittedName>
        <fullName evidence="2">CRP-like cAMP-binding protein</fullName>
    </submittedName>
</protein>
<evidence type="ECO:0000313" key="3">
    <source>
        <dbReference type="Proteomes" id="UP000294564"/>
    </source>
</evidence>
<dbReference type="Gene3D" id="2.60.120.10">
    <property type="entry name" value="Jelly Rolls"/>
    <property type="match status" value="1"/>
</dbReference>
<dbReference type="AlphaFoldDB" id="A0A4R2NKX0"/>
<evidence type="ECO:0000313" key="2">
    <source>
        <dbReference type="EMBL" id="TCP21905.1"/>
    </source>
</evidence>
<proteinExistence type="predicted"/>
<dbReference type="InterPro" id="IPR018490">
    <property type="entry name" value="cNMP-bd_dom_sf"/>
</dbReference>
<dbReference type="CDD" id="cd00038">
    <property type="entry name" value="CAP_ED"/>
    <property type="match status" value="1"/>
</dbReference>
<feature type="domain" description="Cyclic nucleotide-binding" evidence="1">
    <location>
        <begin position="17"/>
        <end position="112"/>
    </location>
</feature>
<dbReference type="RefSeq" id="WP_132795995.1">
    <property type="nucleotide sequence ID" value="NZ_SLXM01000015.1"/>
</dbReference>
<name>A0A4R2NKX0_9FLAO</name>
<evidence type="ECO:0000259" key="1">
    <source>
        <dbReference type="PROSITE" id="PS50042"/>
    </source>
</evidence>
<dbReference type="EMBL" id="SLXM01000015">
    <property type="protein sequence ID" value="TCP21905.1"/>
    <property type="molecule type" value="Genomic_DNA"/>
</dbReference>
<dbReference type="Pfam" id="PF00027">
    <property type="entry name" value="cNMP_binding"/>
    <property type="match status" value="1"/>
</dbReference>
<accession>A0A4R2NKX0</accession>
<dbReference type="Proteomes" id="UP000294564">
    <property type="component" value="Unassembled WGS sequence"/>
</dbReference>
<keyword evidence="3" id="KW-1185">Reference proteome</keyword>